<sequence>MLFAQVNTWRALWFQLKLHLLFSCFWFCRGWEVSLVLYPSTAQDSVSQFVRLTLRLTLDQQVCPPPTPPPSFSQSISSSSLAKLELLQRGMGKSFSLYMCKPGRDITQKARGSFSFHLTVMFYFVLVYHPKYPQIHLRLWL</sequence>
<accession>A0ABV0SMW1</accession>
<keyword evidence="1" id="KW-0812">Transmembrane</keyword>
<gene>
    <name evidence="2" type="ORF">ILYODFUR_011508</name>
</gene>
<proteinExistence type="predicted"/>
<dbReference type="Proteomes" id="UP001482620">
    <property type="component" value="Unassembled WGS sequence"/>
</dbReference>
<evidence type="ECO:0000313" key="3">
    <source>
        <dbReference type="Proteomes" id="UP001482620"/>
    </source>
</evidence>
<reference evidence="2 3" key="1">
    <citation type="submission" date="2021-06" db="EMBL/GenBank/DDBJ databases">
        <authorList>
            <person name="Palmer J.M."/>
        </authorList>
    </citation>
    <scope>NUCLEOTIDE SEQUENCE [LARGE SCALE GENOMIC DNA]</scope>
    <source>
        <strain evidence="3">if_2019</strain>
        <tissue evidence="2">Muscle</tissue>
    </source>
</reference>
<keyword evidence="1" id="KW-1133">Transmembrane helix</keyword>
<protein>
    <recommendedName>
        <fullName evidence="4">Secreted protein</fullName>
    </recommendedName>
</protein>
<evidence type="ECO:0000256" key="1">
    <source>
        <dbReference type="SAM" id="Phobius"/>
    </source>
</evidence>
<comment type="caution">
    <text evidence="2">The sequence shown here is derived from an EMBL/GenBank/DDBJ whole genome shotgun (WGS) entry which is preliminary data.</text>
</comment>
<name>A0ABV0SMW1_9TELE</name>
<evidence type="ECO:0000313" key="2">
    <source>
        <dbReference type="EMBL" id="MEQ2221023.1"/>
    </source>
</evidence>
<evidence type="ECO:0008006" key="4">
    <source>
        <dbReference type="Google" id="ProtNLM"/>
    </source>
</evidence>
<feature type="transmembrane region" description="Helical" evidence="1">
    <location>
        <begin position="114"/>
        <end position="132"/>
    </location>
</feature>
<dbReference type="EMBL" id="JAHRIQ010000872">
    <property type="protein sequence ID" value="MEQ2221023.1"/>
    <property type="molecule type" value="Genomic_DNA"/>
</dbReference>
<keyword evidence="1" id="KW-0472">Membrane</keyword>
<keyword evidence="3" id="KW-1185">Reference proteome</keyword>
<organism evidence="2 3">
    <name type="scientific">Ilyodon furcidens</name>
    <name type="common">goldbreast splitfin</name>
    <dbReference type="NCBI Taxonomy" id="33524"/>
    <lineage>
        <taxon>Eukaryota</taxon>
        <taxon>Metazoa</taxon>
        <taxon>Chordata</taxon>
        <taxon>Craniata</taxon>
        <taxon>Vertebrata</taxon>
        <taxon>Euteleostomi</taxon>
        <taxon>Actinopterygii</taxon>
        <taxon>Neopterygii</taxon>
        <taxon>Teleostei</taxon>
        <taxon>Neoteleostei</taxon>
        <taxon>Acanthomorphata</taxon>
        <taxon>Ovalentaria</taxon>
        <taxon>Atherinomorphae</taxon>
        <taxon>Cyprinodontiformes</taxon>
        <taxon>Goodeidae</taxon>
        <taxon>Ilyodon</taxon>
    </lineage>
</organism>